<dbReference type="PRINTS" id="PR00035">
    <property type="entry name" value="HTHGNTR"/>
</dbReference>
<sequence>MLYCLGDVIMVRFYIQPDSDIPASNQLFNQIRFAIASREFPPGQRLPSTRQLAMETGLHRNTISKVYRQLEDNGLVEAQAGSGIYVRALGNESGSRLNSPILEDYPQANKTIQRSLDELLSQGCTLNQAREMFLGEIDWRLRCSARVLVTAPAQDIGIGELMAQELEEALKIPVQLVPIEQLPELLEKVPSGTVVTSRYFIGQAEAIAAPKSVRVIPIDIHNYAKEIELVRDAPKGTYLGIVSLSSGLLRATEVIIHSLRGDDILVLTAQLTDPYKINSIIRTARIIICDQASYPVVKNLVHTNREELIRQPQLVCCPNYIGAESINLLKRELGLS</sequence>
<evidence type="ECO:0000256" key="1">
    <source>
        <dbReference type="ARBA" id="ARBA00023015"/>
    </source>
</evidence>
<dbReference type="PANTHER" id="PTHR38445">
    <property type="entry name" value="HTH-TYPE TRANSCRIPTIONAL REPRESSOR YTRA"/>
    <property type="match status" value="1"/>
</dbReference>
<organism evidence="5 6">
    <name type="scientific">Planktothrix agardhii (strain NIVA-CYA 126/8)</name>
    <dbReference type="NCBI Taxonomy" id="388467"/>
    <lineage>
        <taxon>Bacteria</taxon>
        <taxon>Bacillati</taxon>
        <taxon>Cyanobacteriota</taxon>
        <taxon>Cyanophyceae</taxon>
        <taxon>Oscillatoriophycideae</taxon>
        <taxon>Oscillatoriales</taxon>
        <taxon>Microcoleaceae</taxon>
        <taxon>Planktothrix</taxon>
    </lineage>
</organism>
<evidence type="ECO:0000313" key="5">
    <source>
        <dbReference type="EMBL" id="KEI67634.1"/>
    </source>
</evidence>
<keyword evidence="2" id="KW-0238">DNA-binding</keyword>
<dbReference type="SMART" id="SM00345">
    <property type="entry name" value="HTH_GNTR"/>
    <property type="match status" value="1"/>
</dbReference>
<dbReference type="EMBL" id="CM002803">
    <property type="protein sequence ID" value="KEI67634.1"/>
    <property type="molecule type" value="Genomic_DNA"/>
</dbReference>
<dbReference type="PANTHER" id="PTHR38445:SF9">
    <property type="entry name" value="HTH-TYPE TRANSCRIPTIONAL REPRESSOR YTRA"/>
    <property type="match status" value="1"/>
</dbReference>
<evidence type="ECO:0000259" key="4">
    <source>
        <dbReference type="PROSITE" id="PS50949"/>
    </source>
</evidence>
<dbReference type="SUPFAM" id="SSF46785">
    <property type="entry name" value="Winged helix' DNA-binding domain"/>
    <property type="match status" value="1"/>
</dbReference>
<dbReference type="Proteomes" id="UP000027395">
    <property type="component" value="Chromosome"/>
</dbReference>
<keyword evidence="6" id="KW-1185">Reference proteome</keyword>
<evidence type="ECO:0000256" key="3">
    <source>
        <dbReference type="ARBA" id="ARBA00023163"/>
    </source>
</evidence>
<feature type="domain" description="HTH gntR-type" evidence="4">
    <location>
        <begin position="21"/>
        <end position="89"/>
    </location>
</feature>
<gene>
    <name evidence="5" type="ORF">A19Y_2755</name>
</gene>
<evidence type="ECO:0000256" key="2">
    <source>
        <dbReference type="ARBA" id="ARBA00023125"/>
    </source>
</evidence>
<dbReference type="Gene3D" id="1.10.10.10">
    <property type="entry name" value="Winged helix-like DNA-binding domain superfamily/Winged helix DNA-binding domain"/>
    <property type="match status" value="1"/>
</dbReference>
<proteinExistence type="predicted"/>
<dbReference type="CDD" id="cd07377">
    <property type="entry name" value="WHTH_GntR"/>
    <property type="match status" value="1"/>
</dbReference>
<dbReference type="InterPro" id="IPR036388">
    <property type="entry name" value="WH-like_DNA-bd_sf"/>
</dbReference>
<keyword evidence="1" id="KW-0805">Transcription regulation</keyword>
<dbReference type="GO" id="GO:0003677">
    <property type="term" value="F:DNA binding"/>
    <property type="evidence" value="ECO:0007669"/>
    <property type="project" value="UniProtKB-KW"/>
</dbReference>
<dbReference type="InterPro" id="IPR000524">
    <property type="entry name" value="Tscrpt_reg_HTH_GntR"/>
</dbReference>
<dbReference type="Pfam" id="PF00392">
    <property type="entry name" value="GntR"/>
    <property type="match status" value="1"/>
</dbReference>
<accession>A0A073CH43</accession>
<protein>
    <recommendedName>
        <fullName evidence="4">HTH gntR-type domain-containing protein</fullName>
    </recommendedName>
</protein>
<keyword evidence="3" id="KW-0804">Transcription</keyword>
<dbReference type="eggNOG" id="COG1167">
    <property type="taxonomic scope" value="Bacteria"/>
</dbReference>
<dbReference type="GO" id="GO:0003700">
    <property type="term" value="F:DNA-binding transcription factor activity"/>
    <property type="evidence" value="ECO:0007669"/>
    <property type="project" value="InterPro"/>
</dbReference>
<reference evidence="5 6" key="1">
    <citation type="journal article" date="2014" name="Appl. Environ. Microbiol.">
        <title>Elucidation of insertion elements encoded on plasmids and in vitro construction of shuttle vectors from the toxic cyanobacterium Planktothrix.</title>
        <authorList>
            <person name="Christiansen G."/>
            <person name="Goesmann A."/>
            <person name="Kurmayer R."/>
        </authorList>
    </citation>
    <scope>NUCLEOTIDE SEQUENCE [LARGE SCALE GENOMIC DNA]</scope>
    <source>
        <strain evidence="5 6">NIVA-CYA 126/8</strain>
    </source>
</reference>
<dbReference type="InterPro" id="IPR036390">
    <property type="entry name" value="WH_DNA-bd_sf"/>
</dbReference>
<dbReference type="STRING" id="388467.A19Y_2755"/>
<dbReference type="PATRIC" id="fig|388467.6.peg.2704"/>
<evidence type="ECO:0000313" key="6">
    <source>
        <dbReference type="Proteomes" id="UP000027395"/>
    </source>
</evidence>
<dbReference type="HOGENOM" id="CLU_849007_0_0_3"/>
<dbReference type="PROSITE" id="PS50949">
    <property type="entry name" value="HTH_GNTR"/>
    <property type="match status" value="1"/>
</dbReference>
<name>A0A073CH43_PLAA1</name>
<dbReference type="AlphaFoldDB" id="A0A073CH43"/>